<evidence type="ECO:0000256" key="2">
    <source>
        <dbReference type="ARBA" id="ARBA00023002"/>
    </source>
</evidence>
<reference evidence="4 5" key="1">
    <citation type="journal article" date="2014" name="BMC Genomics">
        <title>Genome sequencing of four Aureobasidium pullulans varieties: biotechnological potential, stress tolerance, and description of new species.</title>
        <authorList>
            <person name="Gostin Ar C."/>
            <person name="Ohm R.A."/>
            <person name="Kogej T."/>
            <person name="Sonjak S."/>
            <person name="Turk M."/>
            <person name="Zajc J."/>
            <person name="Zalar P."/>
            <person name="Grube M."/>
            <person name="Sun H."/>
            <person name="Han J."/>
            <person name="Sharma A."/>
            <person name="Chiniquy J."/>
            <person name="Ngan C.Y."/>
            <person name="Lipzen A."/>
            <person name="Barry K."/>
            <person name="Grigoriev I.V."/>
            <person name="Gunde-Cimerman N."/>
        </authorList>
    </citation>
    <scope>NUCLEOTIDE SEQUENCE [LARGE SCALE GENOMIC DNA]</scope>
    <source>
        <strain evidence="4 5">CBS 147.97</strain>
    </source>
</reference>
<sequence length="57" mass="6657">HLDHCFDYLRQLLMCDLEITYEGARVDPDGMSRAVDGWGTLHQCKDWSAINSWMLEN</sequence>
<dbReference type="PANTHER" id="PTHR33365:SF11">
    <property type="entry name" value="TAT PATHWAY SIGNAL SEQUENCE"/>
    <property type="match status" value="1"/>
</dbReference>
<dbReference type="AlphaFoldDB" id="A0A074WRE3"/>
<name>A0A074WRE3_9PEZI</name>
<comment type="similarity">
    <text evidence="3">Belongs to the ustYa family.</text>
</comment>
<gene>
    <name evidence="4" type="ORF">M436DRAFT_18667</name>
</gene>
<dbReference type="Pfam" id="PF11807">
    <property type="entry name" value="UstYa"/>
    <property type="match status" value="1"/>
</dbReference>
<feature type="non-terminal residue" evidence="4">
    <location>
        <position position="57"/>
    </location>
</feature>
<evidence type="ECO:0000256" key="3">
    <source>
        <dbReference type="ARBA" id="ARBA00035112"/>
    </source>
</evidence>
<dbReference type="GO" id="GO:0043386">
    <property type="term" value="P:mycotoxin biosynthetic process"/>
    <property type="evidence" value="ECO:0007669"/>
    <property type="project" value="InterPro"/>
</dbReference>
<evidence type="ECO:0000313" key="5">
    <source>
        <dbReference type="Proteomes" id="UP000027730"/>
    </source>
</evidence>
<evidence type="ECO:0000256" key="1">
    <source>
        <dbReference type="ARBA" id="ARBA00004685"/>
    </source>
</evidence>
<dbReference type="GO" id="GO:0016491">
    <property type="term" value="F:oxidoreductase activity"/>
    <property type="evidence" value="ECO:0007669"/>
    <property type="project" value="UniProtKB-KW"/>
</dbReference>
<organism evidence="4 5">
    <name type="scientific">Aureobasidium namibiae CBS 147.97</name>
    <dbReference type="NCBI Taxonomy" id="1043004"/>
    <lineage>
        <taxon>Eukaryota</taxon>
        <taxon>Fungi</taxon>
        <taxon>Dikarya</taxon>
        <taxon>Ascomycota</taxon>
        <taxon>Pezizomycotina</taxon>
        <taxon>Dothideomycetes</taxon>
        <taxon>Dothideomycetidae</taxon>
        <taxon>Dothideales</taxon>
        <taxon>Saccotheciaceae</taxon>
        <taxon>Aureobasidium</taxon>
    </lineage>
</organism>
<dbReference type="EMBL" id="KL584708">
    <property type="protein sequence ID" value="KEQ74139.1"/>
    <property type="molecule type" value="Genomic_DNA"/>
</dbReference>
<comment type="pathway">
    <text evidence="1">Mycotoxin biosynthesis.</text>
</comment>
<proteinExistence type="inferred from homology"/>
<protein>
    <submittedName>
        <fullName evidence="4">Uncharacterized protein</fullName>
    </submittedName>
</protein>
<feature type="non-terminal residue" evidence="4">
    <location>
        <position position="1"/>
    </location>
</feature>
<dbReference type="RefSeq" id="XP_013427854.1">
    <property type="nucleotide sequence ID" value="XM_013572400.1"/>
</dbReference>
<keyword evidence="5" id="KW-1185">Reference proteome</keyword>
<accession>A0A074WRE3</accession>
<dbReference type="PANTHER" id="PTHR33365">
    <property type="entry name" value="YALI0B05434P"/>
    <property type="match status" value="1"/>
</dbReference>
<keyword evidence="2" id="KW-0560">Oxidoreductase</keyword>
<evidence type="ECO:0000313" key="4">
    <source>
        <dbReference type="EMBL" id="KEQ74139.1"/>
    </source>
</evidence>
<dbReference type="InterPro" id="IPR021765">
    <property type="entry name" value="UstYa-like"/>
</dbReference>
<dbReference type="OrthoDB" id="3687641at2759"/>
<dbReference type="STRING" id="1043004.A0A074WRE3"/>
<dbReference type="Proteomes" id="UP000027730">
    <property type="component" value="Unassembled WGS sequence"/>
</dbReference>
<dbReference type="HOGENOM" id="CLU_193214_0_0_1"/>
<dbReference type="GeneID" id="25408021"/>